<feature type="transmembrane region" description="Helical" evidence="1">
    <location>
        <begin position="274"/>
        <end position="301"/>
    </location>
</feature>
<keyword evidence="1" id="KW-0812">Transmembrane</keyword>
<dbReference type="InterPro" id="IPR050250">
    <property type="entry name" value="Macrolide_Exporter_MacB"/>
</dbReference>
<accession>A0A2N0UYI8</accession>
<keyword evidence="4" id="KW-1185">Reference proteome</keyword>
<name>A0A2N0UYI8_9FIRM</name>
<organism evidence="3 4">
    <name type="scientific">Ruminococcus bromii</name>
    <dbReference type="NCBI Taxonomy" id="40518"/>
    <lineage>
        <taxon>Bacteria</taxon>
        <taxon>Bacillati</taxon>
        <taxon>Bacillota</taxon>
        <taxon>Clostridia</taxon>
        <taxon>Eubacteriales</taxon>
        <taxon>Oscillospiraceae</taxon>
        <taxon>Ruminococcus</taxon>
    </lineage>
</organism>
<dbReference type="RefSeq" id="WP_101028733.1">
    <property type="nucleotide sequence ID" value="NZ_CABMMZ010000036.1"/>
</dbReference>
<comment type="caution">
    <text evidence="3">The sequence shown here is derived from an EMBL/GenBank/DDBJ whole genome shotgun (WGS) entry which is preliminary data.</text>
</comment>
<evidence type="ECO:0000313" key="3">
    <source>
        <dbReference type="EMBL" id="PKD32025.1"/>
    </source>
</evidence>
<protein>
    <submittedName>
        <fullName evidence="3">Acidobacterial duplicated orphan permease</fullName>
    </submittedName>
</protein>
<feature type="transmembrane region" description="Helical" evidence="1">
    <location>
        <begin position="226"/>
        <end position="244"/>
    </location>
</feature>
<feature type="transmembrane region" description="Helical" evidence="1">
    <location>
        <begin position="349"/>
        <end position="368"/>
    </location>
</feature>
<reference evidence="3" key="1">
    <citation type="journal article" date="2018" name="Environ. Microbiol.">
        <title>Sporulation capability and amylosome conservation among diverse human colonic and rumen isolates of the keystone starch-degrader Ruminococcus bromii.</title>
        <authorList>
            <person name="Mukhopadhya I."/>
            <person name="Morais S."/>
            <person name="Laverde-Gomez J."/>
            <person name="Sheridan P.O."/>
            <person name="Walker A.W."/>
            <person name="Kelly W."/>
            <person name="Klieve A.V."/>
            <person name="Ouwerkerk D."/>
            <person name="Duncan S.H."/>
            <person name="Louis P."/>
            <person name="Koropatkin N."/>
            <person name="Cockburn D."/>
            <person name="Kibler R."/>
            <person name="Cooper P.J."/>
            <person name="Sandoval C."/>
            <person name="Crost E."/>
            <person name="Juge N."/>
            <person name="Bayer E.A."/>
            <person name="Flint H.J."/>
        </authorList>
    </citation>
    <scope>NUCLEOTIDE SEQUENCE [LARGE SCALE GENOMIC DNA]</scope>
    <source>
        <strain evidence="3">ATCC 27255</strain>
    </source>
</reference>
<dbReference type="Pfam" id="PF12704">
    <property type="entry name" value="MacB_PCD"/>
    <property type="match status" value="1"/>
</dbReference>
<evidence type="ECO:0000313" key="4">
    <source>
        <dbReference type="Proteomes" id="UP000233425"/>
    </source>
</evidence>
<gene>
    <name evidence="3" type="ORF">RBATCC27255_00651</name>
</gene>
<proteinExistence type="predicted"/>
<dbReference type="PANTHER" id="PTHR30572:SF4">
    <property type="entry name" value="ABC TRANSPORTER PERMEASE YTRF"/>
    <property type="match status" value="1"/>
</dbReference>
<feature type="domain" description="MacB-like periplasmic core" evidence="2">
    <location>
        <begin position="79"/>
        <end position="186"/>
    </location>
</feature>
<sequence>MSKRKIVSFLLLLLLTVSVFIANIIIIENAKGQLPDVTQLTYDKNSETAPKTVSKLEKLFERITDKGIAFCSEGKETKVKEETVTTVLVNENWFSDYKTEINGENISSNNIDNRDKVAIIGSSLALKLFFTTDAVGKKICIDGNQYTICGVICENESLINKFSADDKQRVYVPYTTAENYGDRTVDMIVYDNSVYTGAIVEQMDLPQYYSVNLNEKNQTLSSFEHILYLAIFIGFSIIALKLWYRFSRKFFEEIKENLKLNYFLKSLKNIPLKYVALVLVFAGIPAVLLIVFNICDFSIFIPSKYIPNDNIFDLSNYLNVLVDNAQTLNSQSLTGNQILVNLFSRTFTASLWLTIIFLISIITVLLNLTELKLHKHKNTDKQ</sequence>
<dbReference type="AlphaFoldDB" id="A0A2N0UYI8"/>
<keyword evidence="1" id="KW-0472">Membrane</keyword>
<dbReference type="GO" id="GO:0022857">
    <property type="term" value="F:transmembrane transporter activity"/>
    <property type="evidence" value="ECO:0007669"/>
    <property type="project" value="TreeGrafter"/>
</dbReference>
<keyword evidence="1" id="KW-1133">Transmembrane helix</keyword>
<dbReference type="EMBL" id="NNSR01000036">
    <property type="protein sequence ID" value="PKD32025.1"/>
    <property type="molecule type" value="Genomic_DNA"/>
</dbReference>
<evidence type="ECO:0000256" key="1">
    <source>
        <dbReference type="SAM" id="Phobius"/>
    </source>
</evidence>
<dbReference type="PANTHER" id="PTHR30572">
    <property type="entry name" value="MEMBRANE COMPONENT OF TRANSPORTER-RELATED"/>
    <property type="match status" value="1"/>
</dbReference>
<dbReference type="Proteomes" id="UP000233425">
    <property type="component" value="Unassembled WGS sequence"/>
</dbReference>
<evidence type="ECO:0000259" key="2">
    <source>
        <dbReference type="Pfam" id="PF12704"/>
    </source>
</evidence>
<dbReference type="InterPro" id="IPR025857">
    <property type="entry name" value="MacB_PCD"/>
</dbReference>
<dbReference type="GO" id="GO:0005886">
    <property type="term" value="C:plasma membrane"/>
    <property type="evidence" value="ECO:0007669"/>
    <property type="project" value="TreeGrafter"/>
</dbReference>